<dbReference type="Proteomes" id="UP001631969">
    <property type="component" value="Unassembled WGS sequence"/>
</dbReference>
<sequence>MREGSRREIPVIYEDNHILIVEKPVNMPTQADESGDMDLLTALKEDLKLRHGKPGNVFLGLVHRLDRPVGGAMVFAKTSKAASRLSDTVRTRAFGKRYLAVVHGMMPQKKDTLQHYLLKDSRTNTVKAVPAKSHPDAKEAVLDYEVLQAAEGLSLVSVVLHTGRSHQIRVQMAESGCPLYGDQKYGSRVNKPGQQLALWSVWLSFEHPTLREPTSFSSRPPQEFPWSLWAEEHLTETGPGH</sequence>
<gene>
    <name evidence="1" type="ORF">ACI1P1_01100</name>
</gene>
<evidence type="ECO:0000313" key="1">
    <source>
        <dbReference type="EMBL" id="MFM9326885.1"/>
    </source>
</evidence>
<organism evidence="1 2">
    <name type="scientific">Paenibacillus mesotrionivorans</name>
    <dbReference type="NCBI Taxonomy" id="3160968"/>
    <lineage>
        <taxon>Bacteria</taxon>
        <taxon>Bacillati</taxon>
        <taxon>Bacillota</taxon>
        <taxon>Bacilli</taxon>
        <taxon>Bacillales</taxon>
        <taxon>Paenibacillaceae</taxon>
        <taxon>Paenibacillus</taxon>
    </lineage>
</organism>
<name>A0ACC7NRW8_9BACL</name>
<reference evidence="1" key="1">
    <citation type="submission" date="2024-12" db="EMBL/GenBank/DDBJ databases">
        <authorList>
            <person name="Wu N."/>
        </authorList>
    </citation>
    <scope>NUCLEOTIDE SEQUENCE</scope>
    <source>
        <strain evidence="1">P15</strain>
    </source>
</reference>
<dbReference type="EMBL" id="JBJURJ010000001">
    <property type="protein sequence ID" value="MFM9326885.1"/>
    <property type="molecule type" value="Genomic_DNA"/>
</dbReference>
<protein>
    <submittedName>
        <fullName evidence="1">RluA family pseudouridine synthase</fullName>
        <ecNumber evidence="1">5.4.99.-</ecNumber>
    </submittedName>
</protein>
<accession>A0ACC7NRW8</accession>
<evidence type="ECO:0000313" key="2">
    <source>
        <dbReference type="Proteomes" id="UP001631969"/>
    </source>
</evidence>
<dbReference type="EC" id="5.4.99.-" evidence="1"/>
<keyword evidence="2" id="KW-1185">Reference proteome</keyword>
<comment type="caution">
    <text evidence="1">The sequence shown here is derived from an EMBL/GenBank/DDBJ whole genome shotgun (WGS) entry which is preliminary data.</text>
</comment>
<keyword evidence="1" id="KW-0413">Isomerase</keyword>
<proteinExistence type="predicted"/>